<keyword evidence="1" id="KW-0812">Transmembrane</keyword>
<gene>
    <name evidence="2" type="ORF">AREALGSMS7_00633</name>
</gene>
<keyword evidence="1" id="KW-1133">Transmembrane helix</keyword>
<sequence length="125" mass="14684">MLEIKKEQLKDFGIIITIVFVILGIHFNTNRFLIIAIVIAFFTILFPSIFYPFTYVWFRFSKFLGKLNSQIILAIIFFLVITPVGIFRRILGKDTLRLKDFKKGTDSVMIQRNHTYSSSDLEHLF</sequence>
<dbReference type="Pfam" id="PF19588">
    <property type="entry name" value="SxtJ"/>
    <property type="match status" value="1"/>
</dbReference>
<protein>
    <submittedName>
        <fullName evidence="2">Uncharacterized protein</fullName>
    </submittedName>
</protein>
<evidence type="ECO:0000313" key="3">
    <source>
        <dbReference type="Proteomes" id="UP000204551"/>
    </source>
</evidence>
<keyword evidence="1" id="KW-0472">Membrane</keyword>
<name>A0A221US72_9FLAO</name>
<feature type="transmembrane region" description="Helical" evidence="1">
    <location>
        <begin position="70"/>
        <end position="91"/>
    </location>
</feature>
<dbReference type="InterPro" id="IPR045781">
    <property type="entry name" value="SxtJ"/>
</dbReference>
<dbReference type="AlphaFoldDB" id="A0A221US72"/>
<feature type="transmembrane region" description="Helical" evidence="1">
    <location>
        <begin position="12"/>
        <end position="27"/>
    </location>
</feature>
<dbReference type="RefSeq" id="WP_093977220.1">
    <property type="nucleotide sequence ID" value="NZ_CP022515.1"/>
</dbReference>
<dbReference type="Proteomes" id="UP000204551">
    <property type="component" value="Chromosome"/>
</dbReference>
<accession>A0A221US72</accession>
<organism evidence="2 3">
    <name type="scientific">Arenibacter algicola</name>
    <dbReference type="NCBI Taxonomy" id="616991"/>
    <lineage>
        <taxon>Bacteria</taxon>
        <taxon>Pseudomonadati</taxon>
        <taxon>Bacteroidota</taxon>
        <taxon>Flavobacteriia</taxon>
        <taxon>Flavobacteriales</taxon>
        <taxon>Flavobacteriaceae</taxon>
        <taxon>Arenibacter</taxon>
    </lineage>
</organism>
<dbReference type="EMBL" id="CP022515">
    <property type="protein sequence ID" value="ASO04120.1"/>
    <property type="molecule type" value="Genomic_DNA"/>
</dbReference>
<feature type="transmembrane region" description="Helical" evidence="1">
    <location>
        <begin position="33"/>
        <end position="58"/>
    </location>
</feature>
<evidence type="ECO:0000313" key="2">
    <source>
        <dbReference type="EMBL" id="ASO04120.1"/>
    </source>
</evidence>
<reference evidence="2 3" key="1">
    <citation type="submission" date="2017-07" db="EMBL/GenBank/DDBJ databases">
        <title>Genome Sequence of Arenibacter algicola Strain SMS7 Isolated from a culture of the Diatom Skeletonema marinoi.</title>
        <authorList>
            <person name="Topel M."/>
            <person name="Pinder M.I.M."/>
            <person name="Johansson O.N."/>
            <person name="Kourtchenko O."/>
            <person name="Godhe A."/>
            <person name="Clarke A.K."/>
        </authorList>
    </citation>
    <scope>NUCLEOTIDE SEQUENCE [LARGE SCALE GENOMIC DNA]</scope>
    <source>
        <strain evidence="2 3">SMS7</strain>
    </source>
</reference>
<dbReference type="KEGG" id="aalg:AREALGSMS7_00633"/>
<proteinExistence type="predicted"/>
<evidence type="ECO:0000256" key="1">
    <source>
        <dbReference type="SAM" id="Phobius"/>
    </source>
</evidence>